<feature type="non-terminal residue" evidence="1">
    <location>
        <position position="152"/>
    </location>
</feature>
<reference evidence="1 2" key="1">
    <citation type="journal article" date="2012" name="Genome Biol.">
        <title>Genome and low-iron response of an oceanic diatom adapted to chronic iron limitation.</title>
        <authorList>
            <person name="Lommer M."/>
            <person name="Specht M."/>
            <person name="Roy A.S."/>
            <person name="Kraemer L."/>
            <person name="Andreson R."/>
            <person name="Gutowska M.A."/>
            <person name="Wolf J."/>
            <person name="Bergner S.V."/>
            <person name="Schilhabel M.B."/>
            <person name="Klostermeier U.C."/>
            <person name="Beiko R.G."/>
            <person name="Rosenstiel P."/>
            <person name="Hippler M."/>
            <person name="Laroche J."/>
        </authorList>
    </citation>
    <scope>NUCLEOTIDE SEQUENCE [LARGE SCALE GENOMIC DNA]</scope>
    <source>
        <strain evidence="1 2">CCMP1005</strain>
    </source>
</reference>
<evidence type="ECO:0000313" key="1">
    <source>
        <dbReference type="EMBL" id="EJK47275.1"/>
    </source>
</evidence>
<dbReference type="AlphaFoldDB" id="K0R475"/>
<gene>
    <name evidence="1" type="ORF">THAOC_34016</name>
</gene>
<comment type="caution">
    <text evidence="1">The sequence shown here is derived from an EMBL/GenBank/DDBJ whole genome shotgun (WGS) entry which is preliminary data.</text>
</comment>
<protein>
    <submittedName>
        <fullName evidence="1">Uncharacterized protein</fullName>
    </submittedName>
</protein>
<organism evidence="1 2">
    <name type="scientific">Thalassiosira oceanica</name>
    <name type="common">Marine diatom</name>
    <dbReference type="NCBI Taxonomy" id="159749"/>
    <lineage>
        <taxon>Eukaryota</taxon>
        <taxon>Sar</taxon>
        <taxon>Stramenopiles</taxon>
        <taxon>Ochrophyta</taxon>
        <taxon>Bacillariophyta</taxon>
        <taxon>Coscinodiscophyceae</taxon>
        <taxon>Thalassiosirophycidae</taxon>
        <taxon>Thalassiosirales</taxon>
        <taxon>Thalassiosiraceae</taxon>
        <taxon>Thalassiosira</taxon>
    </lineage>
</organism>
<proteinExistence type="predicted"/>
<sequence>MAKTGAQTSVSAGIKNGESFLTRPTKSGGPSIGLYKTCCAKWLMDGPLDPLSDYDDWTDEYPVRAGCDGNECERAHPIIILGFDPVNACTTATLSHPLSRFTDYFDMLEEEGKAQQGFANPSMYQLEGYLRPNANSMITAVDLNANLIKIDK</sequence>
<evidence type="ECO:0000313" key="2">
    <source>
        <dbReference type="Proteomes" id="UP000266841"/>
    </source>
</evidence>
<accession>K0R475</accession>
<dbReference type="EMBL" id="AGNL01047142">
    <property type="protein sequence ID" value="EJK47275.1"/>
    <property type="molecule type" value="Genomic_DNA"/>
</dbReference>
<keyword evidence="2" id="KW-1185">Reference proteome</keyword>
<dbReference type="Proteomes" id="UP000266841">
    <property type="component" value="Unassembled WGS sequence"/>
</dbReference>
<name>K0R475_THAOC</name>